<gene>
    <name evidence="6" type="ORF">SAMN02982931_01325</name>
</gene>
<keyword evidence="2" id="KW-0413">Isomerase</keyword>
<organism evidence="6 7">
    <name type="scientific">Bauldia litoralis</name>
    <dbReference type="NCBI Taxonomy" id="665467"/>
    <lineage>
        <taxon>Bacteria</taxon>
        <taxon>Pseudomonadati</taxon>
        <taxon>Pseudomonadota</taxon>
        <taxon>Alphaproteobacteria</taxon>
        <taxon>Hyphomicrobiales</taxon>
        <taxon>Kaistiaceae</taxon>
        <taxon>Bauldia</taxon>
    </lineage>
</organism>
<proteinExistence type="inferred from homology"/>
<accession>A0A1G6B7N2</accession>
<feature type="region of interest" description="Disordered" evidence="4">
    <location>
        <begin position="65"/>
        <end position="101"/>
    </location>
</feature>
<dbReference type="SUPFAM" id="SSF55174">
    <property type="entry name" value="Alpha-L RNA-binding motif"/>
    <property type="match status" value="1"/>
</dbReference>
<dbReference type="STRING" id="665467.SAMN02982931_01325"/>
<dbReference type="CDD" id="cd00165">
    <property type="entry name" value="S4"/>
    <property type="match status" value="1"/>
</dbReference>
<evidence type="ECO:0000256" key="4">
    <source>
        <dbReference type="SAM" id="MobiDB-lite"/>
    </source>
</evidence>
<dbReference type="CDD" id="cd02869">
    <property type="entry name" value="PseudoU_synth_RluA_like"/>
    <property type="match status" value="1"/>
</dbReference>
<dbReference type="GO" id="GO:0120159">
    <property type="term" value="F:rRNA pseudouridine synthase activity"/>
    <property type="evidence" value="ECO:0007669"/>
    <property type="project" value="UniProtKB-ARBA"/>
</dbReference>
<comment type="similarity">
    <text evidence="1">Belongs to the pseudouridine synthase RluA family.</text>
</comment>
<dbReference type="RefSeq" id="WP_090875591.1">
    <property type="nucleotide sequence ID" value="NZ_FMXQ01000002.1"/>
</dbReference>
<keyword evidence="7" id="KW-1185">Reference proteome</keyword>
<dbReference type="OrthoDB" id="9807829at2"/>
<evidence type="ECO:0000313" key="7">
    <source>
        <dbReference type="Proteomes" id="UP000199071"/>
    </source>
</evidence>
<dbReference type="AlphaFoldDB" id="A0A1G6B7N2"/>
<dbReference type="PROSITE" id="PS01129">
    <property type="entry name" value="PSI_RLU"/>
    <property type="match status" value="1"/>
</dbReference>
<dbReference type="InterPro" id="IPR006145">
    <property type="entry name" value="PsdUridine_synth_RsuA/RluA"/>
</dbReference>
<dbReference type="Gene3D" id="3.30.2350.10">
    <property type="entry name" value="Pseudouridine synthase"/>
    <property type="match status" value="1"/>
</dbReference>
<protein>
    <submittedName>
        <fullName evidence="6">23S rRNA pseudouridine955/2504/2580 synthase</fullName>
    </submittedName>
</protein>
<dbReference type="PANTHER" id="PTHR21600">
    <property type="entry name" value="MITOCHONDRIAL RNA PSEUDOURIDINE SYNTHASE"/>
    <property type="match status" value="1"/>
</dbReference>
<dbReference type="Gene3D" id="3.10.290.10">
    <property type="entry name" value="RNA-binding S4 domain"/>
    <property type="match status" value="1"/>
</dbReference>
<dbReference type="PANTHER" id="PTHR21600:SF44">
    <property type="entry name" value="RIBOSOMAL LARGE SUBUNIT PSEUDOURIDINE SYNTHASE D"/>
    <property type="match status" value="1"/>
</dbReference>
<evidence type="ECO:0000259" key="5">
    <source>
        <dbReference type="SMART" id="SM00363"/>
    </source>
</evidence>
<dbReference type="GO" id="GO:0000455">
    <property type="term" value="P:enzyme-directed rRNA pseudouridine synthesis"/>
    <property type="evidence" value="ECO:0007669"/>
    <property type="project" value="TreeGrafter"/>
</dbReference>
<sequence>MAKIETRTVDADEAGMRLDRWFNAHYPGLSFGHLQKLIRSGQVRVDGGRVKTSTRVEPGQVVRIPPLRAGEGPVDDRPRASGAGGGAASDDARPAGPARDTGPGAAFRLALKAGGNHADIELLRAMLLHEDDEVFVFNKQAGLAVQGGSGLTRHLDGMLEAMRDRKGQKPRLVHRLDRETSGVIVVARTRLAAQHLAAAFRRRSTRKIYWALVKGVPKPPQGRVSTWLARGEGAEGEKMKVARHGSDDASHAVSLYSVVDKAGQKLAWLTMKPVTGRTHQLRAHAAHIGHPIIGDAKYFTAEDEWDFPGGIQNRLHLHARRLVIPHPAGGTLDVSAPLPLHMQQSWNLLGFDAAMGDADPREDK</sequence>
<reference evidence="6 7" key="1">
    <citation type="submission" date="2016-10" db="EMBL/GenBank/DDBJ databases">
        <authorList>
            <person name="de Groot N.N."/>
        </authorList>
    </citation>
    <scope>NUCLEOTIDE SEQUENCE [LARGE SCALE GENOMIC DNA]</scope>
    <source>
        <strain evidence="6 7">ATCC 35022</strain>
    </source>
</reference>
<dbReference type="InterPro" id="IPR020103">
    <property type="entry name" value="PsdUridine_synth_cat_dom_sf"/>
</dbReference>
<dbReference type="SMART" id="SM00363">
    <property type="entry name" value="S4"/>
    <property type="match status" value="1"/>
</dbReference>
<dbReference type="InterPro" id="IPR036986">
    <property type="entry name" value="S4_RNA-bd_sf"/>
</dbReference>
<dbReference type="InterPro" id="IPR050188">
    <property type="entry name" value="RluA_PseudoU_synthase"/>
</dbReference>
<keyword evidence="3" id="KW-0694">RNA-binding</keyword>
<dbReference type="EMBL" id="FMXQ01000002">
    <property type="protein sequence ID" value="SDB16657.1"/>
    <property type="molecule type" value="Genomic_DNA"/>
</dbReference>
<feature type="domain" description="RNA-binding S4" evidence="5">
    <location>
        <begin position="16"/>
        <end position="75"/>
    </location>
</feature>
<dbReference type="PROSITE" id="PS50889">
    <property type="entry name" value="S4"/>
    <property type="match status" value="1"/>
</dbReference>
<evidence type="ECO:0000256" key="2">
    <source>
        <dbReference type="ARBA" id="ARBA00023235"/>
    </source>
</evidence>
<evidence type="ECO:0000256" key="3">
    <source>
        <dbReference type="PROSITE-ProRule" id="PRU00182"/>
    </source>
</evidence>
<evidence type="ECO:0000256" key="1">
    <source>
        <dbReference type="ARBA" id="ARBA00010876"/>
    </source>
</evidence>
<dbReference type="Pfam" id="PF01479">
    <property type="entry name" value="S4"/>
    <property type="match status" value="1"/>
</dbReference>
<dbReference type="Pfam" id="PF00849">
    <property type="entry name" value="PseudoU_synth_2"/>
    <property type="match status" value="1"/>
</dbReference>
<name>A0A1G6B7N2_9HYPH</name>
<evidence type="ECO:0000313" key="6">
    <source>
        <dbReference type="EMBL" id="SDB16657.1"/>
    </source>
</evidence>
<dbReference type="GO" id="GO:0003723">
    <property type="term" value="F:RNA binding"/>
    <property type="evidence" value="ECO:0007669"/>
    <property type="project" value="UniProtKB-KW"/>
</dbReference>
<dbReference type="InterPro" id="IPR002942">
    <property type="entry name" value="S4_RNA-bd"/>
</dbReference>
<dbReference type="SUPFAM" id="SSF55120">
    <property type="entry name" value="Pseudouridine synthase"/>
    <property type="match status" value="1"/>
</dbReference>
<dbReference type="Proteomes" id="UP000199071">
    <property type="component" value="Unassembled WGS sequence"/>
</dbReference>
<dbReference type="InterPro" id="IPR006224">
    <property type="entry name" value="PsdUridine_synth_RluA-like_CS"/>
</dbReference>